<dbReference type="Proteomes" id="UP000295277">
    <property type="component" value="Unassembled WGS sequence"/>
</dbReference>
<keyword evidence="2" id="KW-1185">Reference proteome</keyword>
<dbReference type="AlphaFoldDB" id="A0A4R1YCJ2"/>
<gene>
    <name evidence="1" type="ORF">EV216_1472</name>
</gene>
<reference evidence="1 2" key="1">
    <citation type="submission" date="2019-03" db="EMBL/GenBank/DDBJ databases">
        <title>Genomic Encyclopedia of Type Strains, Phase IV (KMG-IV): sequencing the most valuable type-strain genomes for metagenomic binning, comparative biology and taxonomic classification.</title>
        <authorList>
            <person name="Goeker M."/>
        </authorList>
    </citation>
    <scope>NUCLEOTIDE SEQUENCE [LARGE SCALE GENOMIC DNA]</scope>
    <source>
        <strain evidence="1 2">DSM 21153</strain>
    </source>
</reference>
<protein>
    <submittedName>
        <fullName evidence="1">Uncharacterized protein</fullName>
    </submittedName>
</protein>
<name>A0A4R1YCJ2_9RHOB</name>
<proteinExistence type="predicted"/>
<evidence type="ECO:0000313" key="2">
    <source>
        <dbReference type="Proteomes" id="UP000295277"/>
    </source>
</evidence>
<evidence type="ECO:0000313" key="1">
    <source>
        <dbReference type="EMBL" id="TCM73671.1"/>
    </source>
</evidence>
<dbReference type="RefSeq" id="WP_132697171.1">
    <property type="nucleotide sequence ID" value="NZ_SLVM01000047.1"/>
</dbReference>
<accession>A0A4R1YCJ2</accession>
<dbReference type="OrthoDB" id="7874397at2"/>
<comment type="caution">
    <text evidence="1">The sequence shown here is derived from an EMBL/GenBank/DDBJ whole genome shotgun (WGS) entry which is preliminary data.</text>
</comment>
<sequence length="153" mass="15766">MSALSRSRGAAPVACMSELPPVERAAIRCLRGWGAGPEARSRMRRNFAQVLGGGAPAHEEALDALMELALTAGRRPLARHPLDHPEVGGDENAFAQMVAAAVGGEREDALVFALALMGPQVAFEAVALAETLGLALLGLVRARPGGAMGAGLH</sequence>
<dbReference type="EMBL" id="SLVM01000047">
    <property type="protein sequence ID" value="TCM73671.1"/>
    <property type="molecule type" value="Genomic_DNA"/>
</dbReference>
<organism evidence="1 2">
    <name type="scientific">Rhodovulum steppense</name>
    <dbReference type="NCBI Taxonomy" id="540251"/>
    <lineage>
        <taxon>Bacteria</taxon>
        <taxon>Pseudomonadati</taxon>
        <taxon>Pseudomonadota</taxon>
        <taxon>Alphaproteobacteria</taxon>
        <taxon>Rhodobacterales</taxon>
        <taxon>Paracoccaceae</taxon>
        <taxon>Rhodovulum</taxon>
    </lineage>
</organism>